<dbReference type="KEGG" id="tva:4742741"/>
<comment type="subcellular location">
    <subcellularLocation>
        <location evidence="1">Cell membrane</location>
        <topology evidence="1">Single-pass type I membrane protein</topology>
    </subcellularLocation>
</comment>
<dbReference type="AlphaFoldDB" id="A2GCL6"/>
<keyword evidence="14" id="KW-0675">Receptor</keyword>
<evidence type="ECO:0000256" key="1">
    <source>
        <dbReference type="ARBA" id="ARBA00004251"/>
    </source>
</evidence>
<keyword evidence="5" id="KW-0812">Transmembrane</keyword>
<evidence type="ECO:0000256" key="3">
    <source>
        <dbReference type="ARBA" id="ARBA00022475"/>
    </source>
</evidence>
<evidence type="ECO:0000313" key="18">
    <source>
        <dbReference type="EMBL" id="EAX85102.1"/>
    </source>
</evidence>
<evidence type="ECO:0000259" key="17">
    <source>
        <dbReference type="Pfam" id="PF12810"/>
    </source>
</evidence>
<evidence type="ECO:0000256" key="12">
    <source>
        <dbReference type="ARBA" id="ARBA00023137"/>
    </source>
</evidence>
<reference evidence="18" key="1">
    <citation type="submission" date="2006-10" db="EMBL/GenBank/DDBJ databases">
        <authorList>
            <person name="Amadeo P."/>
            <person name="Zhao Q."/>
            <person name="Wortman J."/>
            <person name="Fraser-Liggett C."/>
            <person name="Carlton J."/>
        </authorList>
    </citation>
    <scope>NUCLEOTIDE SEQUENCE</scope>
    <source>
        <strain evidence="18">G3</strain>
    </source>
</reference>
<feature type="region of interest" description="Disordered" evidence="16">
    <location>
        <begin position="167"/>
        <end position="191"/>
    </location>
</feature>
<evidence type="ECO:0000256" key="16">
    <source>
        <dbReference type="SAM" id="MobiDB-lite"/>
    </source>
</evidence>
<evidence type="ECO:0000256" key="13">
    <source>
        <dbReference type="ARBA" id="ARBA00023157"/>
    </source>
</evidence>
<dbReference type="Pfam" id="PF12810">
    <property type="entry name" value="ALK_LTK_GRD"/>
    <property type="match status" value="1"/>
</dbReference>
<dbReference type="InParanoid" id="A2GCL6"/>
<evidence type="ECO:0000256" key="15">
    <source>
        <dbReference type="ARBA" id="ARBA00023180"/>
    </source>
</evidence>
<keyword evidence="11" id="KW-0472">Membrane</keyword>
<dbReference type="EC" id="2.7.10.1" evidence="2"/>
<evidence type="ECO:0000256" key="2">
    <source>
        <dbReference type="ARBA" id="ARBA00011902"/>
    </source>
</evidence>
<evidence type="ECO:0000256" key="11">
    <source>
        <dbReference type="ARBA" id="ARBA00023136"/>
    </source>
</evidence>
<gene>
    <name evidence="18" type="ORF">TVAG_584440</name>
</gene>
<keyword evidence="15" id="KW-0325">Glycoprotein</keyword>
<keyword evidence="13" id="KW-1015">Disulfide bond</keyword>
<dbReference type="OMA" id="IITSKCG"/>
<dbReference type="GO" id="GO:0005524">
    <property type="term" value="F:ATP binding"/>
    <property type="evidence" value="ECO:0007669"/>
    <property type="project" value="UniProtKB-KW"/>
</dbReference>
<evidence type="ECO:0000256" key="4">
    <source>
        <dbReference type="ARBA" id="ARBA00022679"/>
    </source>
</evidence>
<evidence type="ECO:0000256" key="5">
    <source>
        <dbReference type="ARBA" id="ARBA00022692"/>
    </source>
</evidence>
<dbReference type="GO" id="GO:0005886">
    <property type="term" value="C:plasma membrane"/>
    <property type="evidence" value="ECO:0007669"/>
    <property type="project" value="UniProtKB-SubCell"/>
</dbReference>
<keyword evidence="10" id="KW-1133">Transmembrane helix</keyword>
<dbReference type="GO" id="GO:0004714">
    <property type="term" value="F:transmembrane receptor protein tyrosine kinase activity"/>
    <property type="evidence" value="ECO:0007669"/>
    <property type="project" value="UniProtKB-EC"/>
</dbReference>
<dbReference type="VEuPathDB" id="TrichDB:TVAG_584440"/>
<keyword evidence="8" id="KW-0418">Kinase</keyword>
<name>A2GCL6_TRIV3</name>
<dbReference type="SMR" id="A2GCL6"/>
<dbReference type="RefSeq" id="XP_001298032.1">
    <property type="nucleotide sequence ID" value="XM_001298031.1"/>
</dbReference>
<evidence type="ECO:0000256" key="7">
    <source>
        <dbReference type="ARBA" id="ARBA00022741"/>
    </source>
</evidence>
<feature type="domain" description="ALK/LTK-like glycine-rich" evidence="17">
    <location>
        <begin position="41"/>
        <end position="284"/>
    </location>
</feature>
<evidence type="ECO:0000313" key="19">
    <source>
        <dbReference type="Proteomes" id="UP000001542"/>
    </source>
</evidence>
<keyword evidence="4" id="KW-0808">Transferase</keyword>
<dbReference type="Proteomes" id="UP000001542">
    <property type="component" value="Unassembled WGS sequence"/>
</dbReference>
<evidence type="ECO:0000256" key="6">
    <source>
        <dbReference type="ARBA" id="ARBA00022729"/>
    </source>
</evidence>
<dbReference type="EMBL" id="DS115067">
    <property type="protein sequence ID" value="EAX85102.1"/>
    <property type="molecule type" value="Genomic_DNA"/>
</dbReference>
<accession>A2GCL6</accession>
<dbReference type="InterPro" id="IPR055163">
    <property type="entry name" value="ALK/LTK-like_GRD"/>
</dbReference>
<evidence type="ECO:0000256" key="9">
    <source>
        <dbReference type="ARBA" id="ARBA00022840"/>
    </source>
</evidence>
<keyword evidence="3" id="KW-1003">Cell membrane</keyword>
<reference evidence="18" key="2">
    <citation type="journal article" date="2007" name="Science">
        <title>Draft genome sequence of the sexually transmitted pathogen Trichomonas vaginalis.</title>
        <authorList>
            <person name="Carlton J.M."/>
            <person name="Hirt R.P."/>
            <person name="Silva J.C."/>
            <person name="Delcher A.L."/>
            <person name="Schatz M."/>
            <person name="Zhao Q."/>
            <person name="Wortman J.R."/>
            <person name="Bidwell S.L."/>
            <person name="Alsmark U.C.M."/>
            <person name="Besteiro S."/>
            <person name="Sicheritz-Ponten T."/>
            <person name="Noel C.J."/>
            <person name="Dacks J.B."/>
            <person name="Foster P.G."/>
            <person name="Simillion C."/>
            <person name="Van de Peer Y."/>
            <person name="Miranda-Saavedra D."/>
            <person name="Barton G.J."/>
            <person name="Westrop G.D."/>
            <person name="Mueller S."/>
            <person name="Dessi D."/>
            <person name="Fiori P.L."/>
            <person name="Ren Q."/>
            <person name="Paulsen I."/>
            <person name="Zhang H."/>
            <person name="Bastida-Corcuera F.D."/>
            <person name="Simoes-Barbosa A."/>
            <person name="Brown M.T."/>
            <person name="Hayes R.D."/>
            <person name="Mukherjee M."/>
            <person name="Okumura C.Y."/>
            <person name="Schneider R."/>
            <person name="Smith A.J."/>
            <person name="Vanacova S."/>
            <person name="Villalvazo M."/>
            <person name="Haas B.J."/>
            <person name="Pertea M."/>
            <person name="Feldblyum T.V."/>
            <person name="Utterback T.R."/>
            <person name="Shu C.L."/>
            <person name="Osoegawa K."/>
            <person name="de Jong P.J."/>
            <person name="Hrdy I."/>
            <person name="Horvathova L."/>
            <person name="Zubacova Z."/>
            <person name="Dolezal P."/>
            <person name="Malik S.B."/>
            <person name="Logsdon J.M. Jr."/>
            <person name="Henze K."/>
            <person name="Gupta A."/>
            <person name="Wang C.C."/>
            <person name="Dunne R.L."/>
            <person name="Upcroft J.A."/>
            <person name="Upcroft P."/>
            <person name="White O."/>
            <person name="Salzberg S.L."/>
            <person name="Tang P."/>
            <person name="Chiu C.-H."/>
            <person name="Lee Y.-S."/>
            <person name="Embley T.M."/>
            <person name="Coombs G.H."/>
            <person name="Mottram J.C."/>
            <person name="Tachezy J."/>
            <person name="Fraser-Liggett C.M."/>
            <person name="Johnson P.J."/>
        </authorList>
    </citation>
    <scope>NUCLEOTIDE SEQUENCE [LARGE SCALE GENOMIC DNA]</scope>
    <source>
        <strain evidence="18">G3</strain>
    </source>
</reference>
<proteinExistence type="predicted"/>
<feature type="compositionally biased region" description="Basic and acidic residues" evidence="16">
    <location>
        <begin position="174"/>
        <end position="183"/>
    </location>
</feature>
<keyword evidence="7" id="KW-0547">Nucleotide-binding</keyword>
<keyword evidence="12" id="KW-0829">Tyrosine-protein kinase</keyword>
<keyword evidence="9" id="KW-0067">ATP-binding</keyword>
<keyword evidence="19" id="KW-1185">Reference proteome</keyword>
<evidence type="ECO:0000256" key="8">
    <source>
        <dbReference type="ARBA" id="ARBA00022777"/>
    </source>
</evidence>
<dbReference type="VEuPathDB" id="TrichDB:TVAGG3_0766980"/>
<keyword evidence="6" id="KW-0732">Signal</keyword>
<evidence type="ECO:0000256" key="14">
    <source>
        <dbReference type="ARBA" id="ARBA00023170"/>
    </source>
</evidence>
<evidence type="ECO:0000256" key="10">
    <source>
        <dbReference type="ARBA" id="ARBA00022989"/>
    </source>
</evidence>
<protein>
    <recommendedName>
        <fullName evidence="2">receptor protein-tyrosine kinase</fullName>
        <ecNumber evidence="2">2.7.10.1</ecNumber>
    </recommendedName>
</protein>
<organism evidence="18 19">
    <name type="scientific">Trichomonas vaginalis (strain ATCC PRA-98 / G3)</name>
    <dbReference type="NCBI Taxonomy" id="412133"/>
    <lineage>
        <taxon>Eukaryota</taxon>
        <taxon>Metamonada</taxon>
        <taxon>Parabasalia</taxon>
        <taxon>Trichomonadida</taxon>
        <taxon>Trichomonadidae</taxon>
        <taxon>Trichomonas</taxon>
    </lineage>
</organism>
<sequence length="315" mass="33040">MEFRLQDNSIGRPKVDNGTIVDFLRYTLYYPCNNSLTCTPYVTTLKPGYYKFELYGAAGGFARANKGGNGGYSVGYYVNNISTEAYFFLGGKGEDGPKFHKSNNNTPGGFNGGGFRGYDTHYGTYSGGGGGGSTDIRIGSDKIESRIIVAAGGGGACGYDNENEGGNAGGLHGSDGKSLRPEGRVGGGDTDQSGGIAYSYRGATSGSLFYGGNASTMLDAYGGGGGYFGGGGGSSTVDHYQGFCGSGGGGSGYTGGVWSSDRFKVTAETSEGSNEGNGYMNIYYFGNSESNYAIRCKTIVCRCRFRHIYFCLWFK</sequence>